<dbReference type="Proteomes" id="UP001187315">
    <property type="component" value="Unassembled WGS sequence"/>
</dbReference>
<dbReference type="Pfam" id="PF11035">
    <property type="entry name" value="SNAPC2"/>
    <property type="match status" value="1"/>
</dbReference>
<evidence type="ECO:0000313" key="2">
    <source>
        <dbReference type="EMBL" id="KAK2860491.1"/>
    </source>
</evidence>
<feature type="region of interest" description="Disordered" evidence="1">
    <location>
        <begin position="357"/>
        <end position="386"/>
    </location>
</feature>
<feature type="compositionally biased region" description="Polar residues" evidence="1">
    <location>
        <begin position="196"/>
        <end position="205"/>
    </location>
</feature>
<gene>
    <name evidence="2" type="ORF">Q7C36_004657</name>
</gene>
<dbReference type="PANTHER" id="PTHR15132:SF1">
    <property type="entry name" value="SNRNA-ACTIVATING PROTEIN COMPLEX SUBUNIT 2"/>
    <property type="match status" value="1"/>
</dbReference>
<proteinExistence type="predicted"/>
<feature type="compositionally biased region" description="Polar residues" evidence="1">
    <location>
        <begin position="139"/>
        <end position="157"/>
    </location>
</feature>
<dbReference type="GO" id="GO:0009301">
    <property type="term" value="P:snRNA transcription"/>
    <property type="evidence" value="ECO:0007669"/>
    <property type="project" value="InterPro"/>
</dbReference>
<evidence type="ECO:0008006" key="4">
    <source>
        <dbReference type="Google" id="ProtNLM"/>
    </source>
</evidence>
<protein>
    <recommendedName>
        <fullName evidence="4">snRNA-activating protein complex subunit 2</fullName>
    </recommendedName>
</protein>
<dbReference type="AlphaFoldDB" id="A0AA88T2Y6"/>
<dbReference type="PANTHER" id="PTHR15132">
    <property type="entry name" value="SNRNA-ACTIVATING PROTEIN COMPLEX SUBUNIT 2"/>
    <property type="match status" value="1"/>
</dbReference>
<feature type="compositionally biased region" description="Polar residues" evidence="1">
    <location>
        <begin position="231"/>
        <end position="264"/>
    </location>
</feature>
<dbReference type="EMBL" id="JAVHJS010000004">
    <property type="protein sequence ID" value="KAK2860491.1"/>
    <property type="molecule type" value="Genomic_DNA"/>
</dbReference>
<reference evidence="2" key="1">
    <citation type="submission" date="2023-08" db="EMBL/GenBank/DDBJ databases">
        <title>Pelteobagrus vachellii genome.</title>
        <authorList>
            <person name="Liu H."/>
        </authorList>
    </citation>
    <scope>NUCLEOTIDE SEQUENCE</scope>
    <source>
        <strain evidence="2">PRFRI_2022a</strain>
        <tissue evidence="2">Muscle</tissue>
    </source>
</reference>
<dbReference type="InterPro" id="IPR021281">
    <property type="entry name" value="SNAPC2"/>
</dbReference>
<sequence length="462" mass="51264">MKPPSRSRNIPSRFLEIKKTEPISRFRPACQRLEERRLLLALKHQQRLNTELDFLALRKKVPKWSLLQIQNFIKFLKRCVVKRVYCQVQRQRRQEQKNKVPIELWAEQAQKMAGVHVETISSAFSQMLVIAATEPCSLQHSDPPLTTDSQRPLTSGLRTIPLRPMPKSYTGSPSPVIIPPEQACKTPQSHGKDAASSPSAKTTTLASQSAVAEEEQSELIEKTEANKDPAMSSTSATPKSLVSQPVSKPTRPVSSAVPSLTPGSVQPDKQPDIGQSEQAWKHRPMGMKNVVDFGKIYKFISNIIFSKHTEPLTSMESAVLLDLLMSLPEELPLLDCKELQNHLLQVHAHLNTPAVRLSSEKGPAVDTSSTRETIPQTSRTDHHVKGPDVSLQTQTVQSTREEIVQNGEVTEQLKATESQLAAGDFARESSAVKLLNVTGDWATASQCPLNPFMVPVALLKRT</sequence>
<keyword evidence="3" id="KW-1185">Reference proteome</keyword>
<name>A0AA88T2Y6_TACVA</name>
<evidence type="ECO:0000313" key="3">
    <source>
        <dbReference type="Proteomes" id="UP001187315"/>
    </source>
</evidence>
<feature type="compositionally biased region" description="Polar residues" evidence="1">
    <location>
        <begin position="366"/>
        <end position="378"/>
    </location>
</feature>
<comment type="caution">
    <text evidence="2">The sequence shown here is derived from an EMBL/GenBank/DDBJ whole genome shotgun (WGS) entry which is preliminary data.</text>
</comment>
<feature type="region of interest" description="Disordered" evidence="1">
    <location>
        <begin position="139"/>
        <end position="281"/>
    </location>
</feature>
<organism evidence="2 3">
    <name type="scientific">Tachysurus vachellii</name>
    <name type="common">Darkbarbel catfish</name>
    <name type="synonym">Pelteobagrus vachellii</name>
    <dbReference type="NCBI Taxonomy" id="175792"/>
    <lineage>
        <taxon>Eukaryota</taxon>
        <taxon>Metazoa</taxon>
        <taxon>Chordata</taxon>
        <taxon>Craniata</taxon>
        <taxon>Vertebrata</taxon>
        <taxon>Euteleostomi</taxon>
        <taxon>Actinopterygii</taxon>
        <taxon>Neopterygii</taxon>
        <taxon>Teleostei</taxon>
        <taxon>Ostariophysi</taxon>
        <taxon>Siluriformes</taxon>
        <taxon>Bagridae</taxon>
        <taxon>Tachysurus</taxon>
    </lineage>
</organism>
<accession>A0AA88T2Y6</accession>
<dbReference type="GO" id="GO:0016251">
    <property type="term" value="F:RNA polymerase II general transcription initiation factor activity"/>
    <property type="evidence" value="ECO:0007669"/>
    <property type="project" value="InterPro"/>
</dbReference>
<evidence type="ECO:0000256" key="1">
    <source>
        <dbReference type="SAM" id="MobiDB-lite"/>
    </source>
</evidence>
<dbReference type="GO" id="GO:0016604">
    <property type="term" value="C:nuclear body"/>
    <property type="evidence" value="ECO:0007669"/>
    <property type="project" value="TreeGrafter"/>
</dbReference>